<keyword evidence="2" id="KW-0808">Transferase</keyword>
<dbReference type="HOGENOM" id="CLU_640768_0_0_11"/>
<reference evidence="4 5" key="1">
    <citation type="submission" date="2013-07" db="EMBL/GenBank/DDBJ databases">
        <authorList>
            <consortium name="DOE Joint Genome Institute"/>
            <person name="Eisen J."/>
            <person name="Huntemann M."/>
            <person name="Han J."/>
            <person name="Chen A."/>
            <person name="Kyrpides N."/>
            <person name="Mavromatis K."/>
            <person name="Markowitz V."/>
            <person name="Palaniappan K."/>
            <person name="Ivanova N."/>
            <person name="Schaumberg A."/>
            <person name="Pati A."/>
            <person name="Liolios K."/>
            <person name="Nordberg H.P."/>
            <person name="Cantor M.N."/>
            <person name="Hua S.X."/>
            <person name="Woyke T."/>
        </authorList>
    </citation>
    <scope>NUCLEOTIDE SEQUENCE [LARGE SCALE GENOMIC DNA]</scope>
    <source>
        <strain evidence="4 5">DSM 44712</strain>
    </source>
</reference>
<dbReference type="AlphaFoldDB" id="A0A010YG67"/>
<comment type="similarity">
    <text evidence="3">Belongs to the glycosyl hydrolase 130 family.</text>
</comment>
<organism evidence="4 5">
    <name type="scientific">Cryptosporangium arvum DSM 44712</name>
    <dbReference type="NCBI Taxonomy" id="927661"/>
    <lineage>
        <taxon>Bacteria</taxon>
        <taxon>Bacillati</taxon>
        <taxon>Actinomycetota</taxon>
        <taxon>Actinomycetes</taxon>
        <taxon>Cryptosporangiales</taxon>
        <taxon>Cryptosporangiaceae</taxon>
        <taxon>Cryptosporangium</taxon>
    </lineage>
</organism>
<dbReference type="Proteomes" id="UP000021053">
    <property type="component" value="Unassembled WGS sequence"/>
</dbReference>
<gene>
    <name evidence="4" type="ORF">CryarDRAFT_0254</name>
</gene>
<dbReference type="Gene3D" id="2.115.10.20">
    <property type="entry name" value="Glycosyl hydrolase domain, family 43"/>
    <property type="match status" value="1"/>
</dbReference>
<keyword evidence="5" id="KW-1185">Reference proteome</keyword>
<accession>A0A010YG67</accession>
<dbReference type="InterPro" id="IPR007184">
    <property type="entry name" value="Mannoside_phosphorylase"/>
</dbReference>
<dbReference type="RefSeq" id="WP_035847741.1">
    <property type="nucleotide sequence ID" value="NZ_KK073874.1"/>
</dbReference>
<dbReference type="PATRIC" id="fig|927661.3.peg.243"/>
<comment type="caution">
    <text evidence="4">The sequence shown here is derived from an EMBL/GenBank/DDBJ whole genome shotgun (WGS) entry which is preliminary data.</text>
</comment>
<dbReference type="SUPFAM" id="SSF75005">
    <property type="entry name" value="Arabinanase/levansucrase/invertase"/>
    <property type="match status" value="1"/>
</dbReference>
<sequence length="489" mass="53011">MNVTAPVLHRTDAGLRPDPSRVVARLFLPGEELPRVRSRVGAVVTRVLALPDDEVEQITADLLSDYSTRHRGYRAMLVEHAAVVRSHIGRDVELSDDRTLLLGAAFTAEFAVEGAALCNPSAVLAPDQSGTAPGQVRVALSLRSIGEGHFSSIGFCSALAGPGPIWSFEDRARPLVGATTTPSRWRIEHLRSVLADEHSVEELASAVLAALPAEFTVSDLDRVLAHVHPELLTRLGARSTVDALRRVITSTYDTRFEAGVELAQQVLLPAAADESNGMEDARFVRFEEPDGTVEYRATYTAYDGQRIAPRLLRSPDLRSFGAHRLSGPAARNKGMALFPRTIGGRYFSLCRSDGESTSVSSSADGYRWETPQLIHPPQASWEILQVGNCGPPIETERGWLVLTHGVGAMRTYSIGAILLDLDDPTRLVGRLERPLLQPAADQREGYVPNVVYSCGGLVHDGILWLPYGVGDALISVGWTPLGDLLEALN</sequence>
<dbReference type="EMBL" id="JFBT01000001">
    <property type="protein sequence ID" value="EXG79225.1"/>
    <property type="molecule type" value="Genomic_DNA"/>
</dbReference>
<evidence type="ECO:0000313" key="5">
    <source>
        <dbReference type="Proteomes" id="UP000021053"/>
    </source>
</evidence>
<dbReference type="CDD" id="cd18613">
    <property type="entry name" value="GH130"/>
    <property type="match status" value="1"/>
</dbReference>
<keyword evidence="1" id="KW-0328">Glycosyltransferase</keyword>
<proteinExistence type="inferred from homology"/>
<evidence type="ECO:0000256" key="1">
    <source>
        <dbReference type="ARBA" id="ARBA00022676"/>
    </source>
</evidence>
<evidence type="ECO:0000256" key="3">
    <source>
        <dbReference type="ARBA" id="ARBA00024356"/>
    </source>
</evidence>
<dbReference type="OrthoDB" id="9776657at2"/>
<protein>
    <submittedName>
        <fullName evidence="4">Putative glycosylase</fullName>
    </submittedName>
</protein>
<dbReference type="InterPro" id="IPR023296">
    <property type="entry name" value="Glyco_hydro_beta-prop_sf"/>
</dbReference>
<name>A0A010YG67_9ACTN</name>
<dbReference type="PANTHER" id="PTHR34106:SF4">
    <property type="entry name" value="BLL5143 PROTEIN"/>
    <property type="match status" value="1"/>
</dbReference>
<evidence type="ECO:0000256" key="2">
    <source>
        <dbReference type="ARBA" id="ARBA00022679"/>
    </source>
</evidence>
<dbReference type="Pfam" id="PF04041">
    <property type="entry name" value="Glyco_hydro_130"/>
    <property type="match status" value="1"/>
</dbReference>
<dbReference type="GO" id="GO:0016757">
    <property type="term" value="F:glycosyltransferase activity"/>
    <property type="evidence" value="ECO:0007669"/>
    <property type="project" value="UniProtKB-KW"/>
</dbReference>
<evidence type="ECO:0000313" key="4">
    <source>
        <dbReference type="EMBL" id="EXG79225.1"/>
    </source>
</evidence>
<dbReference type="PANTHER" id="PTHR34106">
    <property type="entry name" value="GLYCOSIDASE"/>
    <property type="match status" value="1"/>
</dbReference>